<feature type="compositionally biased region" description="Low complexity" evidence="1">
    <location>
        <begin position="21"/>
        <end position="33"/>
    </location>
</feature>
<feature type="compositionally biased region" description="Polar residues" evidence="1">
    <location>
        <begin position="8"/>
        <end position="20"/>
    </location>
</feature>
<dbReference type="PANTHER" id="PTHR31758">
    <property type="entry name" value="BTB/POZ DOMAIN-CONTAINING PROTEIN YLR108C"/>
    <property type="match status" value="1"/>
</dbReference>
<dbReference type="AlphaFoldDB" id="A0A443HKC8"/>
<evidence type="ECO:0008006" key="4">
    <source>
        <dbReference type="Google" id="ProtNLM"/>
    </source>
</evidence>
<evidence type="ECO:0000256" key="1">
    <source>
        <dbReference type="SAM" id="MobiDB-lite"/>
    </source>
</evidence>
<organism evidence="2 3">
    <name type="scientific">Byssochlamys spectabilis</name>
    <name type="common">Paecilomyces variotii</name>
    <dbReference type="NCBI Taxonomy" id="264951"/>
    <lineage>
        <taxon>Eukaryota</taxon>
        <taxon>Fungi</taxon>
        <taxon>Dikarya</taxon>
        <taxon>Ascomycota</taxon>
        <taxon>Pezizomycotina</taxon>
        <taxon>Eurotiomycetes</taxon>
        <taxon>Eurotiomycetidae</taxon>
        <taxon>Eurotiales</taxon>
        <taxon>Thermoascaceae</taxon>
        <taxon>Paecilomyces</taxon>
    </lineage>
</organism>
<sequence>MSEVSEVPGSTTTTGPNSVQPPSGSRASSVSSKKGARPKCTLPPEKVFPIQIGSELFRLSGASIASDAPSYFSQFFEEQLRQNEDPSNIRTLYIDRDPVTFQEISRHLQGYYVRPKDGSQFVKLFADAQFYSLPRLISQLFESEIFIQIGDDHFQIPRDIFSSPGDTPNFFSLGFAVFFASPQEVFPGLDRSGLLRPPSILPPSVPSRSGKVFAELLHLLRGYPLHIETEDHRAELLRDCRYFHLRGLEQKLIPHNISYNPERRKSEIIIRLEDVRQSGISFVSDSSNDNPILSGWVHYARPFVDETTYELIVEIGGENTTIDLNEMRADFHGLAKARIASLFQVVANKMNLPTNAPLGLMMMSGGASAQAASPGHTPLSEDRVKVQIGPDADVIVDGEPYIANFLRGATAVSREQPQGQQGQDTNNALSQHVDMRQPPAKRKRADSTDDLGDWIVYKGQWRLRVQTNTSDRGGLELVFIAVKLDVYTGQRARNKKRSFL</sequence>
<dbReference type="InterPro" id="IPR011333">
    <property type="entry name" value="SKP1/BTB/POZ_sf"/>
</dbReference>
<dbReference type="VEuPathDB" id="FungiDB:C8Q69DRAFT_407649"/>
<name>A0A443HKC8_BYSSP</name>
<evidence type="ECO:0000313" key="2">
    <source>
        <dbReference type="EMBL" id="RWQ92301.1"/>
    </source>
</evidence>
<dbReference type="STRING" id="264951.A0A443HKC8"/>
<protein>
    <recommendedName>
        <fullName evidence="4">Potassium channel tetramerisation-type BTB domain-containing protein</fullName>
    </recommendedName>
</protein>
<feature type="region of interest" description="Disordered" evidence="1">
    <location>
        <begin position="1"/>
        <end position="42"/>
    </location>
</feature>
<dbReference type="GeneID" id="39597437"/>
<dbReference type="SUPFAM" id="SSF54695">
    <property type="entry name" value="POZ domain"/>
    <property type="match status" value="1"/>
</dbReference>
<dbReference type="EMBL" id="RCNU01000013">
    <property type="protein sequence ID" value="RWQ92301.1"/>
    <property type="molecule type" value="Genomic_DNA"/>
</dbReference>
<keyword evidence="3" id="KW-1185">Reference proteome</keyword>
<gene>
    <name evidence="2" type="ORF">C8Q69DRAFT_407649</name>
</gene>
<feature type="region of interest" description="Disordered" evidence="1">
    <location>
        <begin position="412"/>
        <end position="447"/>
    </location>
</feature>
<comment type="caution">
    <text evidence="2">The sequence shown here is derived from an EMBL/GenBank/DDBJ whole genome shotgun (WGS) entry which is preliminary data.</text>
</comment>
<dbReference type="PANTHER" id="PTHR31758:SF2">
    <property type="entry name" value="BTB_POZ DOMAIN-CONTAINING PROTEIN YLR108C"/>
    <property type="match status" value="1"/>
</dbReference>
<evidence type="ECO:0000313" key="3">
    <source>
        <dbReference type="Proteomes" id="UP000283841"/>
    </source>
</evidence>
<reference evidence="2 3" key="1">
    <citation type="journal article" date="2018" name="Front. Microbiol.">
        <title>Genomic and genetic insights into a cosmopolitan fungus, Paecilomyces variotii (Eurotiales).</title>
        <authorList>
            <person name="Urquhart A.S."/>
            <person name="Mondo S.J."/>
            <person name="Makela M.R."/>
            <person name="Hane J.K."/>
            <person name="Wiebenga A."/>
            <person name="He G."/>
            <person name="Mihaltcheva S."/>
            <person name="Pangilinan J."/>
            <person name="Lipzen A."/>
            <person name="Barry K."/>
            <person name="de Vries R.P."/>
            <person name="Grigoriev I.V."/>
            <person name="Idnurm A."/>
        </authorList>
    </citation>
    <scope>NUCLEOTIDE SEQUENCE [LARGE SCALE GENOMIC DNA]</scope>
    <source>
        <strain evidence="2 3">CBS 101075</strain>
    </source>
</reference>
<dbReference type="Gene3D" id="3.30.710.10">
    <property type="entry name" value="Potassium Channel Kv1.1, Chain A"/>
    <property type="match status" value="2"/>
</dbReference>
<proteinExistence type="predicted"/>
<dbReference type="CDD" id="cd18316">
    <property type="entry name" value="BTB_POZ_KCTD-like"/>
    <property type="match status" value="1"/>
</dbReference>
<dbReference type="Proteomes" id="UP000283841">
    <property type="component" value="Unassembled WGS sequence"/>
</dbReference>
<dbReference type="RefSeq" id="XP_028481946.1">
    <property type="nucleotide sequence ID" value="XM_028628160.1"/>
</dbReference>
<feature type="compositionally biased region" description="Polar residues" evidence="1">
    <location>
        <begin position="413"/>
        <end position="430"/>
    </location>
</feature>
<accession>A0A443HKC8</accession>